<keyword evidence="1" id="KW-0646">Protease inhibitor</keyword>
<keyword evidence="3" id="KW-0732">Signal</keyword>
<dbReference type="PANTHER" id="PTHR23259">
    <property type="entry name" value="RIDDLE"/>
    <property type="match status" value="1"/>
</dbReference>
<name>A0ABM1NJI5_NICVS</name>
<dbReference type="CDD" id="cd19941">
    <property type="entry name" value="TIL"/>
    <property type="match status" value="2"/>
</dbReference>
<dbReference type="InterPro" id="IPR036084">
    <property type="entry name" value="Ser_inhib-like_sf"/>
</dbReference>
<feature type="signal peptide" evidence="3">
    <location>
        <begin position="1"/>
        <end position="18"/>
    </location>
</feature>
<dbReference type="Proteomes" id="UP000695000">
    <property type="component" value="Unplaced"/>
</dbReference>
<dbReference type="InterPro" id="IPR002919">
    <property type="entry name" value="TIL_dom"/>
</dbReference>
<feature type="chain" id="PRO_5046922181" evidence="3">
    <location>
        <begin position="19"/>
        <end position="128"/>
    </location>
</feature>
<evidence type="ECO:0000256" key="1">
    <source>
        <dbReference type="ARBA" id="ARBA00022690"/>
    </source>
</evidence>
<reference evidence="6" key="1">
    <citation type="submission" date="2025-08" db="UniProtKB">
        <authorList>
            <consortium name="RefSeq"/>
        </authorList>
    </citation>
    <scope>IDENTIFICATION</scope>
    <source>
        <tissue evidence="6">Whole Larva</tissue>
    </source>
</reference>
<sequence>MQLLTAVFALICVSSVTACPEFSEYVCGTKCPKSCDNLHIMIRCVSGCDYGCFCKEGYVFEKKGSDKCVPKESCYSYCDREKHETYYDTVLCECSDQKDVKTCAKCVPGCFCIHGYKRNDQGVCIPQE</sequence>
<feature type="domain" description="TIL" evidence="4">
    <location>
        <begin position="19"/>
        <end position="74"/>
    </location>
</feature>
<protein>
    <submittedName>
        <fullName evidence="6">Alpha-tectorin-like</fullName>
    </submittedName>
</protein>
<keyword evidence="5" id="KW-1185">Reference proteome</keyword>
<dbReference type="InterPro" id="IPR051368">
    <property type="entry name" value="SerProtInhib-TIL_Domain"/>
</dbReference>
<evidence type="ECO:0000313" key="5">
    <source>
        <dbReference type="Proteomes" id="UP000695000"/>
    </source>
</evidence>
<organism evidence="5 6">
    <name type="scientific">Nicrophorus vespilloides</name>
    <name type="common">Boreal carrion beetle</name>
    <dbReference type="NCBI Taxonomy" id="110193"/>
    <lineage>
        <taxon>Eukaryota</taxon>
        <taxon>Metazoa</taxon>
        <taxon>Ecdysozoa</taxon>
        <taxon>Arthropoda</taxon>
        <taxon>Hexapoda</taxon>
        <taxon>Insecta</taxon>
        <taxon>Pterygota</taxon>
        <taxon>Neoptera</taxon>
        <taxon>Endopterygota</taxon>
        <taxon>Coleoptera</taxon>
        <taxon>Polyphaga</taxon>
        <taxon>Staphyliniformia</taxon>
        <taxon>Silphidae</taxon>
        <taxon>Nicrophorinae</taxon>
        <taxon>Nicrophorus</taxon>
    </lineage>
</organism>
<dbReference type="Gene3D" id="2.10.25.10">
    <property type="entry name" value="Laminin"/>
    <property type="match status" value="2"/>
</dbReference>
<dbReference type="Pfam" id="PF01826">
    <property type="entry name" value="TIL"/>
    <property type="match status" value="1"/>
</dbReference>
<dbReference type="GeneID" id="108569807"/>
<gene>
    <name evidence="6" type="primary">LOC108569807</name>
</gene>
<dbReference type="PANTHER" id="PTHR23259:SF70">
    <property type="entry name" value="ACCESSORY GLAND PROTEIN ACP62F-RELATED"/>
    <property type="match status" value="1"/>
</dbReference>
<keyword evidence="2" id="KW-1015">Disulfide bond</keyword>
<evidence type="ECO:0000256" key="3">
    <source>
        <dbReference type="SAM" id="SignalP"/>
    </source>
</evidence>
<evidence type="ECO:0000256" key="2">
    <source>
        <dbReference type="ARBA" id="ARBA00023157"/>
    </source>
</evidence>
<dbReference type="SUPFAM" id="SSF57567">
    <property type="entry name" value="Serine protease inhibitors"/>
    <property type="match status" value="2"/>
</dbReference>
<dbReference type="RefSeq" id="XP_017786985.1">
    <property type="nucleotide sequence ID" value="XM_017931496.1"/>
</dbReference>
<proteinExistence type="predicted"/>
<evidence type="ECO:0000313" key="6">
    <source>
        <dbReference type="RefSeq" id="XP_017786985.1"/>
    </source>
</evidence>
<accession>A0ABM1NJI5</accession>
<evidence type="ECO:0000259" key="4">
    <source>
        <dbReference type="Pfam" id="PF01826"/>
    </source>
</evidence>